<accession>A0A8S2G173</accession>
<reference evidence="2" key="1">
    <citation type="submission" date="2021-02" db="EMBL/GenBank/DDBJ databases">
        <authorList>
            <person name="Nowell W R."/>
        </authorList>
    </citation>
    <scope>NUCLEOTIDE SEQUENCE</scope>
</reference>
<dbReference type="EMBL" id="CAJNOK010048565">
    <property type="protein sequence ID" value="CAF1592524.1"/>
    <property type="molecule type" value="Genomic_DNA"/>
</dbReference>
<evidence type="ECO:0000313" key="2">
    <source>
        <dbReference type="EMBL" id="CAF1592524.1"/>
    </source>
</evidence>
<name>A0A8S2G173_9BILA</name>
<feature type="transmembrane region" description="Helical" evidence="1">
    <location>
        <begin position="20"/>
        <end position="41"/>
    </location>
</feature>
<keyword evidence="1" id="KW-1133">Transmembrane helix</keyword>
<evidence type="ECO:0000313" key="3">
    <source>
        <dbReference type="EMBL" id="CAF4397235.1"/>
    </source>
</evidence>
<evidence type="ECO:0000313" key="4">
    <source>
        <dbReference type="Proteomes" id="UP000677228"/>
    </source>
</evidence>
<proteinExistence type="predicted"/>
<keyword evidence="1" id="KW-0812">Transmembrane</keyword>
<dbReference type="Proteomes" id="UP000682733">
    <property type="component" value="Unassembled WGS sequence"/>
</dbReference>
<keyword evidence="1" id="KW-0472">Membrane</keyword>
<sequence length="87" mass="9463">MVHRLPLLPTRGYVANVEGAIVGVIIDVTVGDIVGVIVRLVEVNSFSRYCRRTSSTSFETCAGVCDDMSILEFLIRIINNDSSSSIT</sequence>
<organism evidence="2 4">
    <name type="scientific">Didymodactylos carnosus</name>
    <dbReference type="NCBI Taxonomy" id="1234261"/>
    <lineage>
        <taxon>Eukaryota</taxon>
        <taxon>Metazoa</taxon>
        <taxon>Spiralia</taxon>
        <taxon>Gnathifera</taxon>
        <taxon>Rotifera</taxon>
        <taxon>Eurotatoria</taxon>
        <taxon>Bdelloidea</taxon>
        <taxon>Philodinida</taxon>
        <taxon>Philodinidae</taxon>
        <taxon>Didymodactylos</taxon>
    </lineage>
</organism>
<gene>
    <name evidence="2" type="ORF">OVA965_LOCUS41635</name>
    <name evidence="3" type="ORF">TMI583_LOCUS43332</name>
</gene>
<dbReference type="EMBL" id="CAJOBA010072040">
    <property type="protein sequence ID" value="CAF4397235.1"/>
    <property type="molecule type" value="Genomic_DNA"/>
</dbReference>
<protein>
    <submittedName>
        <fullName evidence="2">Uncharacterized protein</fullName>
    </submittedName>
</protein>
<dbReference type="Proteomes" id="UP000677228">
    <property type="component" value="Unassembled WGS sequence"/>
</dbReference>
<evidence type="ECO:0000256" key="1">
    <source>
        <dbReference type="SAM" id="Phobius"/>
    </source>
</evidence>
<dbReference type="AlphaFoldDB" id="A0A8S2G173"/>
<comment type="caution">
    <text evidence="2">The sequence shown here is derived from an EMBL/GenBank/DDBJ whole genome shotgun (WGS) entry which is preliminary data.</text>
</comment>